<proteinExistence type="predicted"/>
<evidence type="ECO:0008006" key="2">
    <source>
        <dbReference type="Google" id="ProtNLM"/>
    </source>
</evidence>
<organism evidence="1">
    <name type="scientific">marine metagenome</name>
    <dbReference type="NCBI Taxonomy" id="408172"/>
    <lineage>
        <taxon>unclassified sequences</taxon>
        <taxon>metagenomes</taxon>
        <taxon>ecological metagenomes</taxon>
    </lineage>
</organism>
<gene>
    <name evidence="1" type="ORF">METZ01_LOCUS74101</name>
</gene>
<reference evidence="1" key="1">
    <citation type="submission" date="2018-05" db="EMBL/GenBank/DDBJ databases">
        <authorList>
            <person name="Lanie J.A."/>
            <person name="Ng W.-L."/>
            <person name="Kazmierczak K.M."/>
            <person name="Andrzejewski T.M."/>
            <person name="Davidsen T.M."/>
            <person name="Wayne K.J."/>
            <person name="Tettelin H."/>
            <person name="Glass J.I."/>
            <person name="Rusch D."/>
            <person name="Podicherti R."/>
            <person name="Tsui H.-C.T."/>
            <person name="Winkler M.E."/>
        </authorList>
    </citation>
    <scope>NUCLEOTIDE SEQUENCE</scope>
</reference>
<sequence length="24" mass="2603">MILENILGAVGDTPVVKLNSFDKE</sequence>
<protein>
    <recommendedName>
        <fullName evidence="2">Tryptophan synthase beta chain-like PALP domain-containing protein</fullName>
    </recommendedName>
</protein>
<dbReference type="EMBL" id="UINC01005426">
    <property type="protein sequence ID" value="SVA21247.1"/>
    <property type="molecule type" value="Genomic_DNA"/>
</dbReference>
<accession>A0A381U1V7</accession>
<name>A0A381U1V7_9ZZZZ</name>
<dbReference type="AlphaFoldDB" id="A0A381U1V7"/>
<evidence type="ECO:0000313" key="1">
    <source>
        <dbReference type="EMBL" id="SVA21247.1"/>
    </source>
</evidence>
<feature type="non-terminal residue" evidence="1">
    <location>
        <position position="24"/>
    </location>
</feature>